<evidence type="ECO:0008006" key="4">
    <source>
        <dbReference type="Google" id="ProtNLM"/>
    </source>
</evidence>
<keyword evidence="1" id="KW-1133">Transmembrane helix</keyword>
<feature type="transmembrane region" description="Helical" evidence="1">
    <location>
        <begin position="94"/>
        <end position="110"/>
    </location>
</feature>
<accession>A0A7Z2GMQ2</accession>
<keyword evidence="1" id="KW-0812">Transmembrane</keyword>
<reference evidence="2 3" key="1">
    <citation type="submission" date="2019-12" db="EMBL/GenBank/DDBJ databases">
        <title>Paraburkholderia acidiphila 7Q-K02 sp. nov and Paraburkholderia acidisoli DHF22 sp. nov., two strains isolated from forest soil.</title>
        <authorList>
            <person name="Gao Z."/>
            <person name="Qiu L."/>
        </authorList>
    </citation>
    <scope>NUCLEOTIDE SEQUENCE [LARGE SCALE GENOMIC DNA]</scope>
    <source>
        <strain evidence="2 3">DHF22</strain>
    </source>
</reference>
<keyword evidence="1" id="KW-0472">Membrane</keyword>
<evidence type="ECO:0000313" key="2">
    <source>
        <dbReference type="EMBL" id="QGZ64622.1"/>
    </source>
</evidence>
<name>A0A7Z2GMQ2_9BURK</name>
<organism evidence="2 3">
    <name type="scientific">Paraburkholderia acidisoli</name>
    <dbReference type="NCBI Taxonomy" id="2571748"/>
    <lineage>
        <taxon>Bacteria</taxon>
        <taxon>Pseudomonadati</taxon>
        <taxon>Pseudomonadota</taxon>
        <taxon>Betaproteobacteria</taxon>
        <taxon>Burkholderiales</taxon>
        <taxon>Burkholderiaceae</taxon>
        <taxon>Paraburkholderia</taxon>
    </lineage>
</organism>
<dbReference type="AlphaFoldDB" id="A0A7Z2GMQ2"/>
<feature type="transmembrane region" description="Helical" evidence="1">
    <location>
        <begin position="7"/>
        <end position="25"/>
    </location>
</feature>
<evidence type="ECO:0000256" key="1">
    <source>
        <dbReference type="SAM" id="Phobius"/>
    </source>
</evidence>
<dbReference type="EMBL" id="CP046915">
    <property type="protein sequence ID" value="QGZ64622.1"/>
    <property type="molecule type" value="Genomic_DNA"/>
</dbReference>
<feature type="transmembrane region" description="Helical" evidence="1">
    <location>
        <begin position="37"/>
        <end position="58"/>
    </location>
</feature>
<feature type="transmembrane region" description="Helical" evidence="1">
    <location>
        <begin position="70"/>
        <end position="88"/>
    </location>
</feature>
<evidence type="ECO:0000313" key="3">
    <source>
        <dbReference type="Proteomes" id="UP000433577"/>
    </source>
</evidence>
<dbReference type="RefSeq" id="WP_158954239.1">
    <property type="nucleotide sequence ID" value="NZ_CP046915.1"/>
</dbReference>
<dbReference type="OrthoDB" id="8703156at2"/>
<sequence>MANTRPFSVSVVAWLTIICGALGLLQKSSGEQIPSVMVGPVVATLICVVTGVEMLSSVWMLRGSRLARTIYVACLVGMTAFIGIRVLAVGLPSRIVFPVAFTAAMVYFLYRPTASQFFARAKRPQQG</sequence>
<keyword evidence="3" id="KW-1185">Reference proteome</keyword>
<dbReference type="Proteomes" id="UP000433577">
    <property type="component" value="Chromosome 3"/>
</dbReference>
<gene>
    <name evidence="2" type="ORF">FAZ98_22560</name>
</gene>
<protein>
    <recommendedName>
        <fullName evidence="4">DoxX-like protein</fullName>
    </recommendedName>
</protein>
<dbReference type="KEGG" id="pacs:FAZ98_22560"/>
<proteinExistence type="predicted"/>